<keyword evidence="3" id="KW-1185">Reference proteome</keyword>
<dbReference type="InterPro" id="IPR039564">
    <property type="entry name" value="Peptidase_C39-like"/>
</dbReference>
<evidence type="ECO:0000313" key="2">
    <source>
        <dbReference type="EMBL" id="MBC5713406.1"/>
    </source>
</evidence>
<organism evidence="2 3">
    <name type="scientific">Roseburia zhanii</name>
    <dbReference type="NCBI Taxonomy" id="2763064"/>
    <lineage>
        <taxon>Bacteria</taxon>
        <taxon>Bacillati</taxon>
        <taxon>Bacillota</taxon>
        <taxon>Clostridia</taxon>
        <taxon>Lachnospirales</taxon>
        <taxon>Lachnospiraceae</taxon>
        <taxon>Roseburia</taxon>
    </lineage>
</organism>
<protein>
    <submittedName>
        <fullName evidence="2">C39 family peptidase</fullName>
    </submittedName>
</protein>
<feature type="domain" description="Peptidase C39-like" evidence="1">
    <location>
        <begin position="6"/>
        <end position="173"/>
    </location>
</feature>
<reference evidence="2" key="1">
    <citation type="submission" date="2020-08" db="EMBL/GenBank/DDBJ databases">
        <title>Genome public.</title>
        <authorList>
            <person name="Liu C."/>
            <person name="Sun Q."/>
        </authorList>
    </citation>
    <scope>NUCLEOTIDE SEQUENCE</scope>
    <source>
        <strain evidence="2">BX1005</strain>
    </source>
</reference>
<comment type="caution">
    <text evidence="2">The sequence shown here is derived from an EMBL/GenBank/DDBJ whole genome shotgun (WGS) entry which is preliminary data.</text>
</comment>
<dbReference type="AlphaFoldDB" id="A0A923RS91"/>
<sequence>MKKVIKVPYIDQTKEYPTGCESISTVMLLWYLKIMVTPEQFIDDYLIKEPMQKKGDRLYGPDPFFKFAGSPYDADSFGCYPPVIVSALNRLFKEKQIPKRAEDITGMSMEDMIKNYIDHDIPVIYWASIDLKETIIGPDWYLSDESRFTWISNEHCMLLVGYDDTSYYFNDPWHNHGCIAYPKALVEMRHKEQREMAAVAVDSGKTIV</sequence>
<name>A0A923RS91_9FIRM</name>
<dbReference type="EMBL" id="JACOPH010000002">
    <property type="protein sequence ID" value="MBC5713406.1"/>
    <property type="molecule type" value="Genomic_DNA"/>
</dbReference>
<dbReference type="PANTHER" id="PTHR37806:SF1">
    <property type="entry name" value="PEPTIDASE C39-LIKE DOMAIN-CONTAINING PROTEIN"/>
    <property type="match status" value="1"/>
</dbReference>
<evidence type="ECO:0000259" key="1">
    <source>
        <dbReference type="Pfam" id="PF13529"/>
    </source>
</evidence>
<proteinExistence type="predicted"/>
<dbReference type="PANTHER" id="PTHR37806">
    <property type="entry name" value="LMO0724 PROTEIN"/>
    <property type="match status" value="1"/>
</dbReference>
<accession>A0A923RS91</accession>
<gene>
    <name evidence="2" type="ORF">H8S17_04120</name>
</gene>
<dbReference type="Gene3D" id="3.90.70.10">
    <property type="entry name" value="Cysteine proteinases"/>
    <property type="match status" value="1"/>
</dbReference>
<dbReference type="Proteomes" id="UP000606720">
    <property type="component" value="Unassembled WGS sequence"/>
</dbReference>
<dbReference type="RefSeq" id="WP_186866353.1">
    <property type="nucleotide sequence ID" value="NZ_JACOPH010000002.1"/>
</dbReference>
<evidence type="ECO:0000313" key="3">
    <source>
        <dbReference type="Proteomes" id="UP000606720"/>
    </source>
</evidence>
<dbReference type="Pfam" id="PF13529">
    <property type="entry name" value="Peptidase_C39_2"/>
    <property type="match status" value="1"/>
</dbReference>